<comment type="caution">
    <text evidence="2">The sequence shown here is derived from an EMBL/GenBank/DDBJ whole genome shotgun (WGS) entry which is preliminary data.</text>
</comment>
<organism evidence="2 3">
    <name type="scientific">Actinoplanes lobatus</name>
    <dbReference type="NCBI Taxonomy" id="113568"/>
    <lineage>
        <taxon>Bacteria</taxon>
        <taxon>Bacillati</taxon>
        <taxon>Actinomycetota</taxon>
        <taxon>Actinomycetes</taxon>
        <taxon>Micromonosporales</taxon>
        <taxon>Micromonosporaceae</taxon>
        <taxon>Actinoplanes</taxon>
    </lineage>
</organism>
<dbReference type="EMBL" id="JACHNC010000001">
    <property type="protein sequence ID" value="MBB4752508.1"/>
    <property type="molecule type" value="Genomic_DNA"/>
</dbReference>
<reference evidence="2 3" key="1">
    <citation type="submission" date="2020-08" db="EMBL/GenBank/DDBJ databases">
        <title>Sequencing the genomes of 1000 actinobacteria strains.</title>
        <authorList>
            <person name="Klenk H.-P."/>
        </authorList>
    </citation>
    <scope>NUCLEOTIDE SEQUENCE [LARGE SCALE GENOMIC DNA]</scope>
    <source>
        <strain evidence="2 3">DSM 43150</strain>
    </source>
</reference>
<gene>
    <name evidence="1" type="ORF">Alo02nite_77060</name>
    <name evidence="2" type="ORF">BJ964_006669</name>
</gene>
<dbReference type="AlphaFoldDB" id="A0A7W7MJI9"/>
<proteinExistence type="predicted"/>
<dbReference type="RefSeq" id="WP_188124342.1">
    <property type="nucleotide sequence ID" value="NZ_BOMP01000143.1"/>
</dbReference>
<protein>
    <submittedName>
        <fullName evidence="2">Uncharacterized protein</fullName>
    </submittedName>
</protein>
<evidence type="ECO:0000313" key="2">
    <source>
        <dbReference type="EMBL" id="MBB4752508.1"/>
    </source>
</evidence>
<evidence type="ECO:0000313" key="4">
    <source>
        <dbReference type="Proteomes" id="UP000631312"/>
    </source>
</evidence>
<dbReference type="EMBL" id="BOMP01000143">
    <property type="protein sequence ID" value="GIE44808.1"/>
    <property type="molecule type" value="Genomic_DNA"/>
</dbReference>
<dbReference type="Proteomes" id="UP000631312">
    <property type="component" value="Unassembled WGS sequence"/>
</dbReference>
<dbReference type="Proteomes" id="UP000590511">
    <property type="component" value="Unassembled WGS sequence"/>
</dbReference>
<name>A0A7W7MJI9_9ACTN</name>
<sequence length="235" mass="26205">MSDSGVRTVIVCMPADEPLDWYTASEALDWHNLPAGTPSPMFPVRRRWLTGWFSRWSARHLLEVIRRHGAVRYAAGGRKHRLDLKAAVTAANLAAIRRWRIWAQVVRGLPTARPWEHFLAVHQADPAKVTAEQARQRFEAQPQVQAMIAFSGHPRAQVDLDPYELGAYQAGQATYAALHWQAAVTGDMVITADGDLLEPSSPAVADRLRFMAEANRYLIGLGRGHQMLAVTITEP</sequence>
<keyword evidence="4" id="KW-1185">Reference proteome</keyword>
<evidence type="ECO:0000313" key="1">
    <source>
        <dbReference type="EMBL" id="GIE44808.1"/>
    </source>
</evidence>
<accession>A0A7W7MJI9</accession>
<evidence type="ECO:0000313" key="3">
    <source>
        <dbReference type="Proteomes" id="UP000590511"/>
    </source>
</evidence>
<reference evidence="1 4" key="2">
    <citation type="submission" date="2021-01" db="EMBL/GenBank/DDBJ databases">
        <title>Whole genome shotgun sequence of Actinoplanes lobatus NBRC 12513.</title>
        <authorList>
            <person name="Komaki H."/>
            <person name="Tamura T."/>
        </authorList>
    </citation>
    <scope>NUCLEOTIDE SEQUENCE [LARGE SCALE GENOMIC DNA]</scope>
    <source>
        <strain evidence="1 4">NBRC 12513</strain>
    </source>
</reference>